<dbReference type="CDD" id="cd16377">
    <property type="entry name" value="23S_rRNA_IVP_like"/>
    <property type="match status" value="1"/>
</dbReference>
<dbReference type="PANTHER" id="PTHR38471">
    <property type="entry name" value="FOUR HELIX BUNDLE PROTEIN"/>
    <property type="match status" value="1"/>
</dbReference>
<dbReference type="InterPro" id="IPR036583">
    <property type="entry name" value="23S_rRNA_IVS_sf"/>
</dbReference>
<dbReference type="OrthoDB" id="9811959at2"/>
<proteinExistence type="predicted"/>
<dbReference type="SUPFAM" id="SSF158446">
    <property type="entry name" value="IVS-encoded protein-like"/>
    <property type="match status" value="1"/>
</dbReference>
<sequence length="123" mass="14349">MDFTSLLAFKKSFQLAMRIFEISKSFPIEEKYSLTDQIRRSSRSVPANIAEAYRKRAYPKHFTSKLSDSDAENSETFTWLLFANKCNYINSEIFQELSNEIEEVGKLTHFMMNNPSKFGVKLK</sequence>
<keyword evidence="2" id="KW-1185">Reference proteome</keyword>
<comment type="caution">
    <text evidence="1">The sequence shown here is derived from an EMBL/GenBank/DDBJ whole genome shotgun (WGS) entry which is preliminary data.</text>
</comment>
<dbReference type="Pfam" id="PF05635">
    <property type="entry name" value="23S_rRNA_IVP"/>
    <property type="match status" value="1"/>
</dbReference>
<dbReference type="Proteomes" id="UP000237608">
    <property type="component" value="Unassembled WGS sequence"/>
</dbReference>
<dbReference type="EMBL" id="MSCL01000001">
    <property type="protein sequence ID" value="PQJ75048.1"/>
    <property type="molecule type" value="Genomic_DNA"/>
</dbReference>
<reference evidence="1 2" key="1">
    <citation type="submission" date="2016-12" db="EMBL/GenBank/DDBJ databases">
        <title>Trade-off between light-utilization and light-protection in marine flavobacteria.</title>
        <authorList>
            <person name="Kumagai Y."/>
            <person name="Yoshizawa S."/>
            <person name="Kogure K."/>
            <person name="Iwasaki W."/>
        </authorList>
    </citation>
    <scope>NUCLEOTIDE SEQUENCE [LARGE SCALE GENOMIC DNA]</scope>
    <source>
        <strain evidence="1 2">KCTC 22729</strain>
    </source>
</reference>
<evidence type="ECO:0000313" key="2">
    <source>
        <dbReference type="Proteomes" id="UP000237608"/>
    </source>
</evidence>
<dbReference type="NCBIfam" id="TIGR02436">
    <property type="entry name" value="four helix bundle protein"/>
    <property type="match status" value="1"/>
</dbReference>
<dbReference type="InterPro" id="IPR012657">
    <property type="entry name" value="23S_rRNA-intervening_sequence"/>
</dbReference>
<dbReference type="AlphaFoldDB" id="A0A2S7WBP2"/>
<evidence type="ECO:0000313" key="1">
    <source>
        <dbReference type="EMBL" id="PQJ75048.1"/>
    </source>
</evidence>
<dbReference type="RefSeq" id="WP_105046189.1">
    <property type="nucleotide sequence ID" value="NZ_CP150662.1"/>
</dbReference>
<gene>
    <name evidence="1" type="ORF">BTO13_07200</name>
</gene>
<accession>A0A2S7WBP2</accession>
<name>A0A2S7WBP2_9FLAO</name>
<protein>
    <submittedName>
        <fullName evidence="1">Four helix bundle protein</fullName>
    </submittedName>
</protein>
<dbReference type="Gene3D" id="1.20.1440.60">
    <property type="entry name" value="23S rRNA-intervening sequence"/>
    <property type="match status" value="1"/>
</dbReference>
<organism evidence="1 2">
    <name type="scientific">Polaribacter gangjinensis</name>
    <dbReference type="NCBI Taxonomy" id="574710"/>
    <lineage>
        <taxon>Bacteria</taxon>
        <taxon>Pseudomonadati</taxon>
        <taxon>Bacteroidota</taxon>
        <taxon>Flavobacteriia</taxon>
        <taxon>Flavobacteriales</taxon>
        <taxon>Flavobacteriaceae</taxon>
    </lineage>
</organism>
<dbReference type="PANTHER" id="PTHR38471:SF2">
    <property type="entry name" value="FOUR HELIX BUNDLE PROTEIN"/>
    <property type="match status" value="1"/>
</dbReference>